<evidence type="ECO:0000313" key="5">
    <source>
        <dbReference type="Proteomes" id="UP000594262"/>
    </source>
</evidence>
<name>A0A7M5X8Q8_9CNID</name>
<dbReference type="PANTHER" id="PTHR36453">
    <property type="entry name" value="SECRETED PROTEIN-RELATED"/>
    <property type="match status" value="1"/>
</dbReference>
<dbReference type="InterPro" id="IPR006626">
    <property type="entry name" value="PbH1"/>
</dbReference>
<evidence type="ECO:0008006" key="6">
    <source>
        <dbReference type="Google" id="ProtNLM"/>
    </source>
</evidence>
<feature type="signal peptide" evidence="1">
    <location>
        <begin position="1"/>
        <end position="19"/>
    </location>
</feature>
<dbReference type="PANTHER" id="PTHR36453:SF1">
    <property type="entry name" value="RIGHT HANDED BETA HELIX DOMAIN-CONTAINING PROTEIN"/>
    <property type="match status" value="1"/>
</dbReference>
<dbReference type="SMART" id="SM00710">
    <property type="entry name" value="PbH1"/>
    <property type="match status" value="4"/>
</dbReference>
<evidence type="ECO:0000256" key="1">
    <source>
        <dbReference type="SAM" id="SignalP"/>
    </source>
</evidence>
<evidence type="ECO:0000313" key="4">
    <source>
        <dbReference type="EnsemblMetazoa" id="CLYHEMP019322.1"/>
    </source>
</evidence>
<dbReference type="Pfam" id="PF00024">
    <property type="entry name" value="PAN_1"/>
    <property type="match status" value="1"/>
</dbReference>
<dbReference type="InterPro" id="IPR039448">
    <property type="entry name" value="Beta_helix"/>
</dbReference>
<protein>
    <recommendedName>
        <fullName evidence="6">Apple domain-containing protein</fullName>
    </recommendedName>
</protein>
<organism evidence="4 5">
    <name type="scientific">Clytia hemisphaerica</name>
    <dbReference type="NCBI Taxonomy" id="252671"/>
    <lineage>
        <taxon>Eukaryota</taxon>
        <taxon>Metazoa</taxon>
        <taxon>Cnidaria</taxon>
        <taxon>Hydrozoa</taxon>
        <taxon>Hydroidolina</taxon>
        <taxon>Leptothecata</taxon>
        <taxon>Obeliida</taxon>
        <taxon>Clytiidae</taxon>
        <taxon>Clytia</taxon>
    </lineage>
</organism>
<feature type="chain" id="PRO_5029619998" description="Apple domain-containing protein" evidence="1">
    <location>
        <begin position="20"/>
        <end position="910"/>
    </location>
</feature>
<dbReference type="Pfam" id="PF13229">
    <property type="entry name" value="Beta_helix"/>
    <property type="match status" value="1"/>
</dbReference>
<dbReference type="InterPro" id="IPR003609">
    <property type="entry name" value="Pan_app"/>
</dbReference>
<dbReference type="InterPro" id="IPR011050">
    <property type="entry name" value="Pectin_lyase_fold/virulence"/>
</dbReference>
<keyword evidence="5" id="KW-1185">Reference proteome</keyword>
<feature type="domain" description="Apple" evidence="2">
    <location>
        <begin position="231"/>
        <end position="272"/>
    </location>
</feature>
<dbReference type="EnsemblMetazoa" id="CLYHEMT019322.1">
    <property type="protein sequence ID" value="CLYHEMP019322.1"/>
    <property type="gene ID" value="CLYHEMG019322"/>
</dbReference>
<dbReference type="GeneID" id="136805532"/>
<reference evidence="4" key="1">
    <citation type="submission" date="2021-01" db="UniProtKB">
        <authorList>
            <consortium name="EnsemblMetazoa"/>
        </authorList>
    </citation>
    <scope>IDENTIFICATION</scope>
</reference>
<dbReference type="RefSeq" id="XP_066918202.1">
    <property type="nucleotide sequence ID" value="XM_067062101.1"/>
</dbReference>
<accession>A0A7M5X8Q8</accession>
<dbReference type="Gene3D" id="2.160.20.10">
    <property type="entry name" value="Single-stranded right-handed beta-helix, Pectin lyase-like"/>
    <property type="match status" value="1"/>
</dbReference>
<dbReference type="SUPFAM" id="SSF51126">
    <property type="entry name" value="Pectin lyase-like"/>
    <property type="match status" value="1"/>
</dbReference>
<evidence type="ECO:0000259" key="3">
    <source>
        <dbReference type="Pfam" id="PF13229"/>
    </source>
</evidence>
<sequence length="910" mass="101870">MSFIQYFIIFMVLGSIVESRYSESHFYKQSSTKALNFNDGKTLSSWDVGFDCKIKNLAYEYTKKLSPGTGNEVELQLVFDALELGSVCNKTTVSSEKVDYPWQKNDLKEEEKDVTTVFVDKYLGRSNHNGAINKPLSDIQPGIDLCSSKLQASSTLKKCTVAVRFGTYEITKPLKISSNIEIKNFKDEKVTVSGFKTVKPSWKAFQQRNDLFENFNPIFEDISPKESLRNVEYLGEVANSEACQSLCVKMSKCSSFVYYPSSVKGFENQCFVRIDGVWNPIKTEGVYSGKKVNIFSANLAEENIDKVDQVFAYGGRLVRARFPNADPVVQGLHTTSTGWVPKADKWLPPKQFDDALEIHLASPTRNGSLFPGFQIGIGGSVSQFDPPRSYWGTKHPFGGGGSTYTVPSGLQYSEDLEINGRHWKTPGTGIVHAFQNLHWENWIYKLDNRDEESRTFTWTWGGFQGGRGSKNGGEWYVENIFEELDVANEWYYNESQKILYLMPNSSEGSNGLPEEIQIPTVTTLGYIVGSQDKPVENITISGMTLMGTQTTFLEKYMVPSGGDWTVHRGGVLYIEGSVNTLIEGCTFHSPGGNGIFAYQYNRNLVISHNTMFRLGDNGIVLVGESRLMDGSVGNQPRGTQILYNMISENGIWGKQTYPFVQSVACQTHLEGNVFFSGPRAGLNFNDGFGGGNSVQSNLLFNFVRETDDHGPINTWDRVPYLTRVADGLTVSLNVKENTIYNNFIINNYRSVWPIDHDDGTCFWKDTKNFLVYGGFKNYLGHNKISQDNVYVYPDRHPAKEAFSKLFCADTQGQTLGTSGYGDVYQNNKCVIGIQNIYSLGKCDINHIDMTIPHFANNQLYTPDGTVIIQCGSNQWNITQAQAHGVDVGSKVDKLPNDDDIIQWGKDLFGL</sequence>
<dbReference type="InterPro" id="IPR012334">
    <property type="entry name" value="Pectin_lyas_fold"/>
</dbReference>
<feature type="domain" description="Right handed beta helix" evidence="3">
    <location>
        <begin position="569"/>
        <end position="697"/>
    </location>
</feature>
<dbReference type="Gene3D" id="3.50.4.10">
    <property type="entry name" value="Hepatocyte Growth Factor"/>
    <property type="match status" value="1"/>
</dbReference>
<evidence type="ECO:0000259" key="2">
    <source>
        <dbReference type="Pfam" id="PF00024"/>
    </source>
</evidence>
<dbReference type="Proteomes" id="UP000594262">
    <property type="component" value="Unplaced"/>
</dbReference>
<dbReference type="OrthoDB" id="5949092at2759"/>
<dbReference type="AlphaFoldDB" id="A0A7M5X8Q8"/>
<keyword evidence="1" id="KW-0732">Signal</keyword>
<proteinExistence type="predicted"/>